<dbReference type="STRING" id="519442.Huta_2881"/>
<dbReference type="eggNOG" id="arCOG02327">
    <property type="taxonomic scope" value="Archaea"/>
</dbReference>
<keyword evidence="7" id="KW-0812">Transmembrane</keyword>
<sequence>MDAWLLVYQVGLVVAIAVSIVAAGLAWRHRDERGGTPLTAVLVAEIGWAVAILVTTVVPGTDIALAANKALLAGVVVLVPALLVFALEYTGRESLVTRRLLAALSVEPIVFTALVWTNGAHRLVWETLRADGTGPRGLETVNGPLFGVHTAYSYLLLSVAVLLIVVFALRSRYFYQRQVMAIVVATLVPWGANAVSLALGLEYDLTPIAFTVTGVAFTWAVVREEFLDITPIATEVVFDRIDTAVVVVDASDRIVDINESARTLLGIDDDAVGTRIQTQLTSVPDAVPVYESVTDGHDTGTRDLSIGERSIRIEGSPLVDRRGDVVGHALIMVDLTEERAREAELTRRNEQLDRFVGVVSHDLRNPLQVAAGRLEHARRDGDEEHFEAVERAHDRMERLIEDLLALARQDEDLDRERIELGTVAESAWSYVEIADGTLELAVDDFTVVADPDRLSQLFENLFRNAVEHGSTSPDSQARQDAVEHGGEGVTVTVECLPDRRGFAVTDDGPGFGDADTEKVFADGYTTTRDGTGFGLSIVAEIATQHGWSVSATNAEGGGARIEVVTDGEPA</sequence>
<dbReference type="EC" id="2.7.13.3" evidence="2"/>
<feature type="domain" description="Histidine kinase" evidence="8">
    <location>
        <begin position="358"/>
        <end position="569"/>
    </location>
</feature>
<dbReference type="Proteomes" id="UP000002071">
    <property type="component" value="Chromosome"/>
</dbReference>
<dbReference type="Gene3D" id="1.10.287.130">
    <property type="match status" value="1"/>
</dbReference>
<dbReference type="InterPro" id="IPR036097">
    <property type="entry name" value="HisK_dim/P_sf"/>
</dbReference>
<evidence type="ECO:0000256" key="1">
    <source>
        <dbReference type="ARBA" id="ARBA00000085"/>
    </source>
</evidence>
<dbReference type="InterPro" id="IPR003594">
    <property type="entry name" value="HATPase_dom"/>
</dbReference>
<dbReference type="Pfam" id="PF16927">
    <property type="entry name" value="HisKA_7TM"/>
    <property type="match status" value="1"/>
</dbReference>
<keyword evidence="6" id="KW-0175">Coiled coil</keyword>
<dbReference type="HOGENOM" id="CLU_000445_114_58_2"/>
<dbReference type="InterPro" id="IPR005467">
    <property type="entry name" value="His_kinase_dom"/>
</dbReference>
<evidence type="ECO:0000313" key="9">
    <source>
        <dbReference type="EMBL" id="ACV13042.1"/>
    </source>
</evidence>
<feature type="transmembrane region" description="Helical" evidence="7">
    <location>
        <begin position="70"/>
        <end position="88"/>
    </location>
</feature>
<dbReference type="CDD" id="cd00130">
    <property type="entry name" value="PAS"/>
    <property type="match status" value="1"/>
</dbReference>
<dbReference type="SUPFAM" id="SSF55874">
    <property type="entry name" value="ATPase domain of HSP90 chaperone/DNA topoisomerase II/histidine kinase"/>
    <property type="match status" value="1"/>
</dbReference>
<evidence type="ECO:0000256" key="7">
    <source>
        <dbReference type="SAM" id="Phobius"/>
    </source>
</evidence>
<evidence type="ECO:0000256" key="5">
    <source>
        <dbReference type="ARBA" id="ARBA00023012"/>
    </source>
</evidence>
<feature type="transmembrane region" description="Helical" evidence="7">
    <location>
        <begin position="38"/>
        <end position="58"/>
    </location>
</feature>
<dbReference type="AlphaFoldDB" id="C7NRT7"/>
<evidence type="ECO:0000313" key="10">
    <source>
        <dbReference type="Proteomes" id="UP000002071"/>
    </source>
</evidence>
<dbReference type="InterPro" id="IPR031621">
    <property type="entry name" value="HisKA_7TM"/>
</dbReference>
<keyword evidence="7" id="KW-1133">Transmembrane helix</keyword>
<dbReference type="OrthoDB" id="8127at2157"/>
<evidence type="ECO:0000256" key="6">
    <source>
        <dbReference type="SAM" id="Coils"/>
    </source>
</evidence>
<dbReference type="Pfam" id="PF00512">
    <property type="entry name" value="HisKA"/>
    <property type="match status" value="1"/>
</dbReference>
<gene>
    <name evidence="9" type="ordered locus">Huta_2881</name>
</gene>
<dbReference type="SUPFAM" id="SSF47384">
    <property type="entry name" value="Homodimeric domain of signal transducing histidine kinase"/>
    <property type="match status" value="1"/>
</dbReference>
<dbReference type="SMART" id="SM00388">
    <property type="entry name" value="HisKA"/>
    <property type="match status" value="1"/>
</dbReference>
<dbReference type="SUPFAM" id="SSF55785">
    <property type="entry name" value="PYP-like sensor domain (PAS domain)"/>
    <property type="match status" value="1"/>
</dbReference>
<comment type="catalytic activity">
    <reaction evidence="1">
        <text>ATP + protein L-histidine = ADP + protein N-phospho-L-histidine.</text>
        <dbReference type="EC" id="2.7.13.3"/>
    </reaction>
</comment>
<dbReference type="Gene3D" id="3.30.450.20">
    <property type="entry name" value="PAS domain"/>
    <property type="match status" value="1"/>
</dbReference>
<dbReference type="Gene3D" id="3.30.565.10">
    <property type="entry name" value="Histidine kinase-like ATPase, C-terminal domain"/>
    <property type="match status" value="1"/>
</dbReference>
<dbReference type="InterPro" id="IPR013656">
    <property type="entry name" value="PAS_4"/>
</dbReference>
<dbReference type="InterPro" id="IPR000014">
    <property type="entry name" value="PAS"/>
</dbReference>
<accession>C7NRT7</accession>
<keyword evidence="4 9" id="KW-0418">Kinase</keyword>
<name>C7NRT7_HALUD</name>
<dbReference type="KEGG" id="hut:Huta_2881"/>
<protein>
    <recommendedName>
        <fullName evidence="2">histidine kinase</fullName>
        <ecNumber evidence="2">2.7.13.3</ecNumber>
    </recommendedName>
</protein>
<feature type="transmembrane region" description="Helical" evidence="7">
    <location>
        <begin position="181"/>
        <end position="199"/>
    </location>
</feature>
<keyword evidence="5" id="KW-0902">Two-component regulatory system</keyword>
<dbReference type="CDD" id="cd00082">
    <property type="entry name" value="HisKA"/>
    <property type="match status" value="1"/>
</dbReference>
<dbReference type="GO" id="GO:0000155">
    <property type="term" value="F:phosphorelay sensor kinase activity"/>
    <property type="evidence" value="ECO:0007669"/>
    <property type="project" value="InterPro"/>
</dbReference>
<keyword evidence="7" id="KW-0472">Membrane</keyword>
<dbReference type="PROSITE" id="PS50109">
    <property type="entry name" value="HIS_KIN"/>
    <property type="match status" value="1"/>
</dbReference>
<evidence type="ECO:0000259" key="8">
    <source>
        <dbReference type="PROSITE" id="PS50109"/>
    </source>
</evidence>
<dbReference type="InterPro" id="IPR050736">
    <property type="entry name" value="Sensor_HK_Regulatory"/>
</dbReference>
<reference evidence="9 10" key="1">
    <citation type="journal article" date="2009" name="Stand. Genomic Sci.">
        <title>Complete genome sequence of Halorhabdus utahensis type strain (AX-2).</title>
        <authorList>
            <person name="Anderson I."/>
            <person name="Tindall B.J."/>
            <person name="Pomrenke H."/>
            <person name="Goker M."/>
            <person name="Lapidus A."/>
            <person name="Nolan M."/>
            <person name="Copeland A."/>
            <person name="Glavina Del Rio T."/>
            <person name="Chen F."/>
            <person name="Tice H."/>
            <person name="Cheng J.F."/>
            <person name="Lucas S."/>
            <person name="Chertkov O."/>
            <person name="Bruce D."/>
            <person name="Brettin T."/>
            <person name="Detter J.C."/>
            <person name="Han C."/>
            <person name="Goodwin L."/>
            <person name="Land M."/>
            <person name="Hauser L."/>
            <person name="Chang Y.J."/>
            <person name="Jeffries C.D."/>
            <person name="Pitluck S."/>
            <person name="Pati A."/>
            <person name="Mavromatis K."/>
            <person name="Ivanova N."/>
            <person name="Ovchinnikova G."/>
            <person name="Chen A."/>
            <person name="Palaniappan K."/>
            <person name="Chain P."/>
            <person name="Rohde M."/>
            <person name="Bristow J."/>
            <person name="Eisen J.A."/>
            <person name="Markowitz V."/>
            <person name="Hugenholtz P."/>
            <person name="Kyrpides N.C."/>
            <person name="Klenk H.P."/>
        </authorList>
    </citation>
    <scope>NUCLEOTIDE SEQUENCE [LARGE SCALE GENOMIC DNA]</scope>
    <source>
        <strain evidence="10">DSM 12940 / JCM 11049 / AX-2</strain>
    </source>
</reference>
<keyword evidence="3" id="KW-0808">Transferase</keyword>
<dbReference type="PANTHER" id="PTHR43711">
    <property type="entry name" value="TWO-COMPONENT HISTIDINE KINASE"/>
    <property type="match status" value="1"/>
</dbReference>
<feature type="coiled-coil region" evidence="6">
    <location>
        <begin position="386"/>
        <end position="416"/>
    </location>
</feature>
<organism evidence="9 10">
    <name type="scientific">Halorhabdus utahensis (strain DSM 12940 / JCM 11049 / AX-2)</name>
    <dbReference type="NCBI Taxonomy" id="519442"/>
    <lineage>
        <taxon>Archaea</taxon>
        <taxon>Methanobacteriati</taxon>
        <taxon>Methanobacteriota</taxon>
        <taxon>Stenosarchaea group</taxon>
        <taxon>Halobacteria</taxon>
        <taxon>Halobacteriales</taxon>
        <taxon>Haloarculaceae</taxon>
        <taxon>Halorhabdus</taxon>
    </lineage>
</organism>
<dbReference type="GeneID" id="8385190"/>
<dbReference type="RefSeq" id="WP_015790604.1">
    <property type="nucleotide sequence ID" value="NC_013158.1"/>
</dbReference>
<feature type="transmembrane region" description="Helical" evidence="7">
    <location>
        <begin position="100"/>
        <end position="119"/>
    </location>
</feature>
<evidence type="ECO:0000256" key="3">
    <source>
        <dbReference type="ARBA" id="ARBA00022679"/>
    </source>
</evidence>
<feature type="transmembrane region" description="Helical" evidence="7">
    <location>
        <begin position="6"/>
        <end position="26"/>
    </location>
</feature>
<evidence type="ECO:0000256" key="4">
    <source>
        <dbReference type="ARBA" id="ARBA00022777"/>
    </source>
</evidence>
<dbReference type="InterPro" id="IPR003661">
    <property type="entry name" value="HisK_dim/P_dom"/>
</dbReference>
<keyword evidence="10" id="KW-1185">Reference proteome</keyword>
<dbReference type="PANTHER" id="PTHR43711:SF1">
    <property type="entry name" value="HISTIDINE KINASE 1"/>
    <property type="match status" value="1"/>
</dbReference>
<dbReference type="InterPro" id="IPR036890">
    <property type="entry name" value="HATPase_C_sf"/>
</dbReference>
<dbReference type="SMART" id="SM00387">
    <property type="entry name" value="HATPase_c"/>
    <property type="match status" value="1"/>
</dbReference>
<feature type="transmembrane region" description="Helical" evidence="7">
    <location>
        <begin position="151"/>
        <end position="169"/>
    </location>
</feature>
<evidence type="ECO:0000256" key="2">
    <source>
        <dbReference type="ARBA" id="ARBA00012438"/>
    </source>
</evidence>
<dbReference type="Pfam" id="PF02518">
    <property type="entry name" value="HATPase_c"/>
    <property type="match status" value="1"/>
</dbReference>
<dbReference type="Pfam" id="PF08448">
    <property type="entry name" value="PAS_4"/>
    <property type="match status" value="1"/>
</dbReference>
<dbReference type="EMBL" id="CP001687">
    <property type="protein sequence ID" value="ACV13042.1"/>
    <property type="molecule type" value="Genomic_DNA"/>
</dbReference>
<proteinExistence type="predicted"/>
<dbReference type="InterPro" id="IPR035965">
    <property type="entry name" value="PAS-like_dom_sf"/>
</dbReference>